<feature type="compositionally biased region" description="Low complexity" evidence="1">
    <location>
        <begin position="397"/>
        <end position="407"/>
    </location>
</feature>
<feature type="compositionally biased region" description="Basic and acidic residues" evidence="1">
    <location>
        <begin position="1"/>
        <end position="12"/>
    </location>
</feature>
<reference evidence="2" key="1">
    <citation type="submission" date="2020-05" db="EMBL/GenBank/DDBJ databases">
        <authorList>
            <person name="Chiriac C."/>
            <person name="Salcher M."/>
            <person name="Ghai R."/>
            <person name="Kavagutti S V."/>
        </authorList>
    </citation>
    <scope>NUCLEOTIDE SEQUENCE</scope>
</reference>
<sequence>MARFTEDPENTRKVVNRTGDGVNRSNAPQFIDGSSNPIPSYEVSVKENPGHGSDSTITHTGPGQGVPPGIGRSTDMQGFVSPTGNRVMIDNTFGADKIILQHHTGATIIIDPDGSIHMISASKKGVGVVAPKGDVTVAGRNHLILKGDGRITLETDGNLDINVGGSMHVHVKGDYVTSVEGSVEMHTEGSMVNDVVKDVSQTIGGDNRITVAGNMRTQVTNNKRVDVGKDHNIREDGKFIHNTGKTHFVDSKEDMTFETKAAYVRKSDGSQTISSKDTYTMVADGAVNLSSKADFDMKSAGKLKGSSTGTADWHASGHVDIRGSRTDINEGPGEPKSPNDTQDTADVPQAEYATSETIIDHMTTTRVAPDFPHNAKRMSKSEFSTFKNEGQTPNPKAEAAASANQGAGTPPTIKDAGQTAEPVSQNNYDKPTGVTSNGKAEQNPLPIPTSVYNSNEKISRHITVGQVMRLREVPAAQQKAVIIEAMNVAWNIMDPIIDKFGGRVRITSWYRNNSSNHIKGGAIDMCATNKHDVQLTAEIAAFIRDNLPHGKLMLERNDSPGIHIHAESAPVGSGKTRDPITCADPQCRTSTPGIQLSYAVAALKQYTGQA</sequence>
<feature type="compositionally biased region" description="Polar residues" evidence="1">
    <location>
        <begin position="23"/>
        <end position="38"/>
    </location>
</feature>
<evidence type="ECO:0000256" key="1">
    <source>
        <dbReference type="SAM" id="MobiDB-lite"/>
    </source>
</evidence>
<name>A0A6J7WWP7_9CAUD</name>
<accession>A0A6J7WWP7</accession>
<evidence type="ECO:0000313" key="2">
    <source>
        <dbReference type="EMBL" id="CAB5221315.1"/>
    </source>
</evidence>
<feature type="region of interest" description="Disordered" evidence="1">
    <location>
        <begin position="385"/>
        <end position="452"/>
    </location>
</feature>
<dbReference type="SUPFAM" id="SSF69349">
    <property type="entry name" value="Phage fibre proteins"/>
    <property type="match status" value="1"/>
</dbReference>
<feature type="compositionally biased region" description="Polar residues" evidence="1">
    <location>
        <begin position="385"/>
        <end position="394"/>
    </location>
</feature>
<proteinExistence type="predicted"/>
<feature type="compositionally biased region" description="Polar residues" evidence="1">
    <location>
        <begin position="421"/>
        <end position="440"/>
    </location>
</feature>
<feature type="region of interest" description="Disordered" evidence="1">
    <location>
        <begin position="355"/>
        <end position="374"/>
    </location>
</feature>
<feature type="compositionally biased region" description="Polar residues" evidence="1">
    <location>
        <begin position="355"/>
        <end position="366"/>
    </location>
</feature>
<dbReference type="InterPro" id="IPR009045">
    <property type="entry name" value="Zn_M74/Hedgehog-like"/>
</dbReference>
<dbReference type="SUPFAM" id="SSF55166">
    <property type="entry name" value="Hedgehog/DD-peptidase"/>
    <property type="match status" value="1"/>
</dbReference>
<dbReference type="EMBL" id="LR798287">
    <property type="protein sequence ID" value="CAB5221315.1"/>
    <property type="molecule type" value="Genomic_DNA"/>
</dbReference>
<feature type="region of interest" description="Disordered" evidence="1">
    <location>
        <begin position="300"/>
        <end position="346"/>
    </location>
</feature>
<organism evidence="2">
    <name type="scientific">uncultured Caudovirales phage</name>
    <dbReference type="NCBI Taxonomy" id="2100421"/>
    <lineage>
        <taxon>Viruses</taxon>
        <taxon>Duplodnaviria</taxon>
        <taxon>Heunggongvirae</taxon>
        <taxon>Uroviricota</taxon>
        <taxon>Caudoviricetes</taxon>
        <taxon>Peduoviridae</taxon>
        <taxon>Maltschvirus</taxon>
        <taxon>Maltschvirus maltsch</taxon>
    </lineage>
</organism>
<feature type="compositionally biased region" description="Basic and acidic residues" evidence="1">
    <location>
        <begin position="315"/>
        <end position="328"/>
    </location>
</feature>
<protein>
    <submittedName>
        <fullName evidence="2">Uncharacterized protein</fullName>
    </submittedName>
</protein>
<gene>
    <name evidence="2" type="ORF">UFOVP245_124</name>
</gene>
<feature type="region of interest" description="Disordered" evidence="1">
    <location>
        <begin position="1"/>
        <end position="72"/>
    </location>
</feature>